<keyword evidence="2" id="KW-1185">Reference proteome</keyword>
<reference evidence="1" key="2">
    <citation type="submission" date="2021-09" db="EMBL/GenBank/DDBJ databases">
        <authorList>
            <person name="Jia N."/>
            <person name="Wang J."/>
            <person name="Shi W."/>
            <person name="Du L."/>
            <person name="Sun Y."/>
            <person name="Zhan W."/>
            <person name="Jiang J."/>
            <person name="Wang Q."/>
            <person name="Zhang B."/>
            <person name="Ji P."/>
            <person name="Sakyi L.B."/>
            <person name="Cui X."/>
            <person name="Yuan T."/>
            <person name="Jiang B."/>
            <person name="Yang W."/>
            <person name="Lam T.T.-Y."/>
            <person name="Chang Q."/>
            <person name="Ding S."/>
            <person name="Wang X."/>
            <person name="Zhu J."/>
            <person name="Ruan X."/>
            <person name="Zhao L."/>
            <person name="Wei J."/>
            <person name="Que T."/>
            <person name="Du C."/>
            <person name="Cheng J."/>
            <person name="Dai P."/>
            <person name="Han X."/>
            <person name="Huang E."/>
            <person name="Gao Y."/>
            <person name="Liu J."/>
            <person name="Shao H."/>
            <person name="Ye R."/>
            <person name="Li L."/>
            <person name="Wei W."/>
            <person name="Wang X."/>
            <person name="Wang C."/>
            <person name="Huo Q."/>
            <person name="Li W."/>
            <person name="Guo W."/>
            <person name="Chen H."/>
            <person name="Chen S."/>
            <person name="Zhou L."/>
            <person name="Zhou L."/>
            <person name="Ni X."/>
            <person name="Tian J."/>
            <person name="Zhou Y."/>
            <person name="Sheng Y."/>
            <person name="Liu T."/>
            <person name="Pan Y."/>
            <person name="Xia L."/>
            <person name="Li J."/>
            <person name="Zhao F."/>
            <person name="Cao W."/>
        </authorList>
    </citation>
    <scope>NUCLEOTIDE SEQUENCE</scope>
    <source>
        <strain evidence="1">Rsan-2018</strain>
        <tissue evidence="1">Larvae</tissue>
    </source>
</reference>
<dbReference type="AlphaFoldDB" id="A0A9D4Q285"/>
<proteinExistence type="predicted"/>
<protein>
    <submittedName>
        <fullName evidence="1">Uncharacterized protein</fullName>
    </submittedName>
</protein>
<reference evidence="1" key="1">
    <citation type="journal article" date="2020" name="Cell">
        <title>Large-Scale Comparative Analyses of Tick Genomes Elucidate Their Genetic Diversity and Vector Capacities.</title>
        <authorList>
            <consortium name="Tick Genome and Microbiome Consortium (TIGMIC)"/>
            <person name="Jia N."/>
            <person name="Wang J."/>
            <person name="Shi W."/>
            <person name="Du L."/>
            <person name="Sun Y."/>
            <person name="Zhan W."/>
            <person name="Jiang J.F."/>
            <person name="Wang Q."/>
            <person name="Zhang B."/>
            <person name="Ji P."/>
            <person name="Bell-Sakyi L."/>
            <person name="Cui X.M."/>
            <person name="Yuan T.T."/>
            <person name="Jiang B.G."/>
            <person name="Yang W.F."/>
            <person name="Lam T.T."/>
            <person name="Chang Q.C."/>
            <person name="Ding S.J."/>
            <person name="Wang X.J."/>
            <person name="Zhu J.G."/>
            <person name="Ruan X.D."/>
            <person name="Zhao L."/>
            <person name="Wei J.T."/>
            <person name="Ye R.Z."/>
            <person name="Que T.C."/>
            <person name="Du C.H."/>
            <person name="Zhou Y.H."/>
            <person name="Cheng J.X."/>
            <person name="Dai P.F."/>
            <person name="Guo W.B."/>
            <person name="Han X.H."/>
            <person name="Huang E.J."/>
            <person name="Li L.F."/>
            <person name="Wei W."/>
            <person name="Gao Y.C."/>
            <person name="Liu J.Z."/>
            <person name="Shao H.Z."/>
            <person name="Wang X."/>
            <person name="Wang C.C."/>
            <person name="Yang T.C."/>
            <person name="Huo Q.B."/>
            <person name="Li W."/>
            <person name="Chen H.Y."/>
            <person name="Chen S.E."/>
            <person name="Zhou L.G."/>
            <person name="Ni X.B."/>
            <person name="Tian J.H."/>
            <person name="Sheng Y."/>
            <person name="Liu T."/>
            <person name="Pan Y.S."/>
            <person name="Xia L.Y."/>
            <person name="Li J."/>
            <person name="Zhao F."/>
            <person name="Cao W.C."/>
        </authorList>
    </citation>
    <scope>NUCLEOTIDE SEQUENCE</scope>
    <source>
        <strain evidence="1">Rsan-2018</strain>
    </source>
</reference>
<evidence type="ECO:0000313" key="2">
    <source>
        <dbReference type="Proteomes" id="UP000821837"/>
    </source>
</evidence>
<name>A0A9D4Q285_RHISA</name>
<dbReference type="VEuPathDB" id="VectorBase:RSAN_027170"/>
<sequence>MRWLRRLSGLELRQIADRVVGQSPMRQVAWWDLAPLCVPHRLHELLLDRLLIAHYDLRALLGVVEPSVLTRLRVTKIRCTCQAERNVNSSLRSGLGEACATQNDLDVERLARLLAEAKSLQELETDLPVNVRRLAASGPYEALKRLRLVQVFVVKTPDVYAELNTAAAANQGP</sequence>
<dbReference type="EMBL" id="JABSTV010001249">
    <property type="protein sequence ID" value="KAH7963109.1"/>
    <property type="molecule type" value="Genomic_DNA"/>
</dbReference>
<accession>A0A9D4Q285</accession>
<dbReference type="Proteomes" id="UP000821837">
    <property type="component" value="Chromosome 3"/>
</dbReference>
<evidence type="ECO:0000313" key="1">
    <source>
        <dbReference type="EMBL" id="KAH7963109.1"/>
    </source>
</evidence>
<organism evidence="1 2">
    <name type="scientific">Rhipicephalus sanguineus</name>
    <name type="common">Brown dog tick</name>
    <name type="synonym">Ixodes sanguineus</name>
    <dbReference type="NCBI Taxonomy" id="34632"/>
    <lineage>
        <taxon>Eukaryota</taxon>
        <taxon>Metazoa</taxon>
        <taxon>Ecdysozoa</taxon>
        <taxon>Arthropoda</taxon>
        <taxon>Chelicerata</taxon>
        <taxon>Arachnida</taxon>
        <taxon>Acari</taxon>
        <taxon>Parasitiformes</taxon>
        <taxon>Ixodida</taxon>
        <taxon>Ixodoidea</taxon>
        <taxon>Ixodidae</taxon>
        <taxon>Rhipicephalinae</taxon>
        <taxon>Rhipicephalus</taxon>
        <taxon>Rhipicephalus</taxon>
    </lineage>
</organism>
<gene>
    <name evidence="1" type="ORF">HPB52_019601</name>
</gene>
<comment type="caution">
    <text evidence="1">The sequence shown here is derived from an EMBL/GenBank/DDBJ whole genome shotgun (WGS) entry which is preliminary data.</text>
</comment>